<sequence length="143" mass="15417">MPKSLPQTEKTLLIRTDFSDQAAWEALRTAATTPDEEDFVANVHVVDDPAYSDLTTEQIVALAPPGDSLVIVADKSALTAPGMPLLAVMLFDEEDEDAPEQGHDELRVAVEGLSAIENNISIGNMDWEEFVGAADAEGVFRGF</sequence>
<organism evidence="2 3">
    <name type="scientific">Streptomyces adustus</name>
    <dbReference type="NCBI Taxonomy" id="1609272"/>
    <lineage>
        <taxon>Bacteria</taxon>
        <taxon>Bacillati</taxon>
        <taxon>Actinomycetota</taxon>
        <taxon>Actinomycetes</taxon>
        <taxon>Kitasatosporales</taxon>
        <taxon>Streptomycetaceae</taxon>
        <taxon>Streptomyces</taxon>
    </lineage>
</organism>
<proteinExistence type="predicted"/>
<accession>A0A5N8VCH1</accession>
<dbReference type="OrthoDB" id="7854965at2"/>
<evidence type="ECO:0000313" key="3">
    <source>
        <dbReference type="Proteomes" id="UP000325849"/>
    </source>
</evidence>
<dbReference type="InterPro" id="IPR053832">
    <property type="entry name" value="DUF6924"/>
</dbReference>
<comment type="caution">
    <text evidence="2">The sequence shown here is derived from an EMBL/GenBank/DDBJ whole genome shotgun (WGS) entry which is preliminary data.</text>
</comment>
<dbReference type="Proteomes" id="UP000325849">
    <property type="component" value="Unassembled WGS sequence"/>
</dbReference>
<reference evidence="2 3" key="1">
    <citation type="submission" date="2019-07" db="EMBL/GenBank/DDBJ databases">
        <title>New species of Amycolatopsis and Streptomyces.</title>
        <authorList>
            <person name="Duangmal K."/>
            <person name="Teo W.F.A."/>
            <person name="Lipun K."/>
        </authorList>
    </citation>
    <scope>NUCLEOTIDE SEQUENCE [LARGE SCALE GENOMIC DNA]</scope>
    <source>
        <strain evidence="2 3">NBRC 109810</strain>
    </source>
</reference>
<feature type="domain" description="DUF6924" evidence="1">
    <location>
        <begin position="11"/>
        <end position="143"/>
    </location>
</feature>
<dbReference type="Pfam" id="PF21962">
    <property type="entry name" value="DUF6924"/>
    <property type="match status" value="1"/>
</dbReference>
<name>A0A5N8VCH1_9ACTN</name>
<dbReference type="RefSeq" id="WP_152888826.1">
    <property type="nucleotide sequence ID" value="NZ_VJZD01000060.1"/>
</dbReference>
<gene>
    <name evidence="2" type="ORF">FNH09_17280</name>
</gene>
<evidence type="ECO:0000259" key="1">
    <source>
        <dbReference type="Pfam" id="PF21962"/>
    </source>
</evidence>
<protein>
    <recommendedName>
        <fullName evidence="1">DUF6924 domain-containing protein</fullName>
    </recommendedName>
</protein>
<dbReference type="AlphaFoldDB" id="A0A5N8VCH1"/>
<evidence type="ECO:0000313" key="2">
    <source>
        <dbReference type="EMBL" id="MPY32951.1"/>
    </source>
</evidence>
<dbReference type="EMBL" id="VJZD01000060">
    <property type="protein sequence ID" value="MPY32951.1"/>
    <property type="molecule type" value="Genomic_DNA"/>
</dbReference>
<keyword evidence="3" id="KW-1185">Reference proteome</keyword>